<comment type="cofactor">
    <cofactor evidence="1">
        <name>Ca(2+)</name>
        <dbReference type="ChEBI" id="CHEBI:29108"/>
    </cofactor>
</comment>
<dbReference type="Pfam" id="PF14509">
    <property type="entry name" value="GH97_C"/>
    <property type="match status" value="1"/>
</dbReference>
<dbReference type="InterPro" id="IPR029483">
    <property type="entry name" value="GH97_C"/>
</dbReference>
<dbReference type="InterPro" id="IPR013785">
    <property type="entry name" value="Aldolase_TIM"/>
</dbReference>
<dbReference type="Proteomes" id="UP000005546">
    <property type="component" value="Unassembled WGS sequence"/>
</dbReference>
<keyword evidence="10" id="KW-1185">Reference proteome</keyword>
<protein>
    <recommendedName>
        <fullName evidence="11">Glycoside hydrolase family 97 protein</fullName>
    </recommendedName>
</protein>
<proteinExistence type="predicted"/>
<dbReference type="STRING" id="762982.HMPREF9442_00415"/>
<keyword evidence="3" id="KW-0378">Hydrolase</keyword>
<dbReference type="InterPro" id="IPR029486">
    <property type="entry name" value="GH97_N"/>
</dbReference>
<dbReference type="InterPro" id="IPR014718">
    <property type="entry name" value="GH-type_carb-bd"/>
</dbReference>
<feature type="domain" description="Glycosyl-hydrolase 97 catalytic" evidence="6">
    <location>
        <begin position="298"/>
        <end position="445"/>
    </location>
</feature>
<comment type="subunit">
    <text evidence="2">Monomer.</text>
</comment>
<dbReference type="EMBL" id="AFBR01000013">
    <property type="protein sequence ID" value="EGG57056.1"/>
    <property type="molecule type" value="Genomic_DNA"/>
</dbReference>
<keyword evidence="5" id="KW-0326">Glycosidase</keyword>
<dbReference type="Gene3D" id="2.70.98.10">
    <property type="match status" value="1"/>
</dbReference>
<dbReference type="GO" id="GO:0016798">
    <property type="term" value="F:hydrolase activity, acting on glycosyl bonds"/>
    <property type="evidence" value="ECO:0007669"/>
    <property type="project" value="UniProtKB-KW"/>
</dbReference>
<dbReference type="InterPro" id="IPR052720">
    <property type="entry name" value="Glycosyl_hydrolase_97"/>
</dbReference>
<evidence type="ECO:0000313" key="9">
    <source>
        <dbReference type="EMBL" id="EGG57056.1"/>
    </source>
</evidence>
<evidence type="ECO:0000256" key="1">
    <source>
        <dbReference type="ARBA" id="ARBA00001913"/>
    </source>
</evidence>
<dbReference type="OrthoDB" id="1109141at2"/>
<dbReference type="PANTHER" id="PTHR35803:SF2">
    <property type="entry name" value="RETAINING ALPHA-GALACTOSIDASE"/>
    <property type="match status" value="1"/>
</dbReference>
<feature type="domain" description="Glycosyl-hydrolase 97 N-terminal" evidence="7">
    <location>
        <begin position="29"/>
        <end position="276"/>
    </location>
</feature>
<dbReference type="PROSITE" id="PS51257">
    <property type="entry name" value="PROKAR_LIPOPROTEIN"/>
    <property type="match status" value="1"/>
</dbReference>
<keyword evidence="4" id="KW-0106">Calcium</keyword>
<dbReference type="RefSeq" id="WP_008624669.1">
    <property type="nucleotide sequence ID" value="NZ_GL883817.1"/>
</dbReference>
<evidence type="ECO:0000259" key="8">
    <source>
        <dbReference type="Pfam" id="PF14509"/>
    </source>
</evidence>
<name>F3QQH3_9BACT</name>
<evidence type="ECO:0000259" key="7">
    <source>
        <dbReference type="Pfam" id="PF14508"/>
    </source>
</evidence>
<evidence type="ECO:0000313" key="10">
    <source>
        <dbReference type="Proteomes" id="UP000005546"/>
    </source>
</evidence>
<evidence type="ECO:0000259" key="6">
    <source>
        <dbReference type="Pfam" id="PF10566"/>
    </source>
</evidence>
<reference evidence="9 10" key="1">
    <citation type="submission" date="2011-02" db="EMBL/GenBank/DDBJ databases">
        <authorList>
            <person name="Weinstock G."/>
            <person name="Sodergren E."/>
            <person name="Clifton S."/>
            <person name="Fulton L."/>
            <person name="Fulton B."/>
            <person name="Courtney L."/>
            <person name="Fronick C."/>
            <person name="Harrison M."/>
            <person name="Strong C."/>
            <person name="Farmer C."/>
            <person name="Delahaunty K."/>
            <person name="Markovic C."/>
            <person name="Hall O."/>
            <person name="Minx P."/>
            <person name="Tomlinson C."/>
            <person name="Mitreva M."/>
            <person name="Hou S."/>
            <person name="Chen J."/>
            <person name="Wollam A."/>
            <person name="Pepin K.H."/>
            <person name="Johnson M."/>
            <person name="Bhonagiri V."/>
            <person name="Zhang X."/>
            <person name="Suruliraj S."/>
            <person name="Warren W."/>
            <person name="Chinwalla A."/>
            <person name="Mardis E.R."/>
            <person name="Wilson R.K."/>
        </authorList>
    </citation>
    <scope>NUCLEOTIDE SEQUENCE [LARGE SCALE GENOMIC DNA]</scope>
    <source>
        <strain evidence="9 10">YIT 11841</strain>
    </source>
</reference>
<dbReference type="AlphaFoldDB" id="F3QQH3"/>
<evidence type="ECO:0000256" key="5">
    <source>
        <dbReference type="ARBA" id="ARBA00023295"/>
    </source>
</evidence>
<dbReference type="Pfam" id="PF10566">
    <property type="entry name" value="Glyco_hydro_97"/>
    <property type="match status" value="1"/>
</dbReference>
<evidence type="ECO:0000256" key="2">
    <source>
        <dbReference type="ARBA" id="ARBA00011245"/>
    </source>
</evidence>
<dbReference type="InterPro" id="IPR019563">
    <property type="entry name" value="GH97_catalytic"/>
</dbReference>
<evidence type="ECO:0000256" key="4">
    <source>
        <dbReference type="ARBA" id="ARBA00022837"/>
    </source>
</evidence>
<evidence type="ECO:0008006" key="11">
    <source>
        <dbReference type="Google" id="ProtNLM"/>
    </source>
</evidence>
<gene>
    <name evidence="9" type="ORF">HMPREF9442_00415</name>
</gene>
<evidence type="ECO:0000256" key="3">
    <source>
        <dbReference type="ARBA" id="ARBA00022801"/>
    </source>
</evidence>
<dbReference type="InterPro" id="IPR017853">
    <property type="entry name" value="GH"/>
</dbReference>
<dbReference type="InterPro" id="IPR013780">
    <property type="entry name" value="Glyco_hydro_b"/>
</dbReference>
<dbReference type="eggNOG" id="COG1082">
    <property type="taxonomic scope" value="Bacteria"/>
</dbReference>
<dbReference type="PANTHER" id="PTHR35803">
    <property type="entry name" value="GLUCAN 1,4-ALPHA-GLUCOSIDASE SUSB-RELATED"/>
    <property type="match status" value="1"/>
</dbReference>
<feature type="domain" description="Glycosyl-hydrolase 97 C-terminal oligomerisation" evidence="8">
    <location>
        <begin position="537"/>
        <end position="633"/>
    </location>
</feature>
<comment type="caution">
    <text evidence="9">The sequence shown here is derived from an EMBL/GenBank/DDBJ whole genome shotgun (WGS) entry which is preliminary data.</text>
</comment>
<dbReference type="Pfam" id="PF14508">
    <property type="entry name" value="GH97_N"/>
    <property type="match status" value="1"/>
</dbReference>
<dbReference type="HOGENOM" id="CLU_011166_1_1_10"/>
<accession>F3QQH3</accession>
<dbReference type="Gene3D" id="2.60.40.1180">
    <property type="entry name" value="Golgi alpha-mannosidase II"/>
    <property type="match status" value="1"/>
</dbReference>
<dbReference type="SUPFAM" id="SSF51445">
    <property type="entry name" value="(Trans)glycosidases"/>
    <property type="match status" value="1"/>
</dbReference>
<dbReference type="GO" id="GO:0030246">
    <property type="term" value="F:carbohydrate binding"/>
    <property type="evidence" value="ECO:0007669"/>
    <property type="project" value="InterPro"/>
</dbReference>
<organism evidence="9 10">
    <name type="scientific">Paraprevotella xylaniphila YIT 11841</name>
    <dbReference type="NCBI Taxonomy" id="762982"/>
    <lineage>
        <taxon>Bacteria</taxon>
        <taxon>Pseudomonadati</taxon>
        <taxon>Bacteroidota</taxon>
        <taxon>Bacteroidia</taxon>
        <taxon>Bacteroidales</taxon>
        <taxon>Prevotellaceae</taxon>
        <taxon>Paraprevotella</taxon>
    </lineage>
</organism>
<dbReference type="Gene3D" id="3.20.20.70">
    <property type="entry name" value="Aldolase class I"/>
    <property type="match status" value="1"/>
</dbReference>
<sequence length="633" mass="70929">MKTGVLKWGWCLGLVAGLCSCAIEDMQEVRSPDKHVLVELTGLDKEHYGDAALSVFYDGTRALPLVDLGIETNLQKYAGNLKFKSVTEAKPVEDDYLMPTGKRSHCVNHGTEKVYSFENEEGNILDVTVRAYNDGVAFKYGVKSVSPEEYVVDEYTAYDVPKGAKRWMQQYTLGYEGFYPLSTDGRGEDGSADKWGYPGLVQLRDTVFMLVTEANIRRGHCGSFLCNADSADRYRVRLFSEKQAMDKEWESPWRVLVIGKLSDVVESTLVTDVSDPSKVEDTSWIKPGLASWIYWAENHGTQDFQKLKAYFDLAADMKWPYSLIDWEWDQMSNGGDLQAAVKYAQERGVKPLLWYNSSTQWLGPTPLYRLNKPEDRQKEFGWLNELGVYGIKVDFFAGDSVSSMDYYIDLLEDAAKHKLMVNFHGAAIPRGWQRTYPHMMSVEAVYGAEWYNNNGTLTGRAAAHNATLPFTRNVIGPMDYTPGTFSDSQNPHITTYAHELALPVLFESALQHMPDRPEVYRGLPEEVRSLLSGLPAAWDDTKLLAGYPGEYVVMARRKGNIWYVAGINGTEEGRKIGVPLGRLDLGKGRNVSCFKDNADGKGFVVEENVPVPEGNKALTVDCLPRGGFVAVIK</sequence>